<sequence>MPPEKLKNCQITNPAAAALASCEDLMLCILGRLPVKSICRFKSVCKPWNHFLSTQEFIKMQLKFSSESKNQSFLVHRDNWGGSNIISVFNIDSNEKKTRILDNPFNYGCVGINIVGCCNGLVCVKRGERLFLWNPAMNLSKTVLPSKDLWYSFQSESLVFGYDAESDDFKVVRIILEKKRGSGITCVSWVEMYSVNSDSWTTIHPVFQFSKLKIYRNSISATVNGNPYWVGKDAEMKDFLVCFHMSKLVFKIVPLSSLDYNKAVQDIEFVDLNGSFGALVFTWENQEDFSENEKSIEYVDSWVFDEGEQIWTKSHSVGPIEVKMNRVFRCLKDGKILGKRPKGQLIVFNSETKCVKFLLKGGRKFKIYDYTASLAYIEGMEKVMSRKRGR</sequence>
<dbReference type="EMBL" id="JAVIJP010000036">
    <property type="protein sequence ID" value="KAL3628747.1"/>
    <property type="molecule type" value="Genomic_DNA"/>
</dbReference>
<dbReference type="Pfam" id="PF00646">
    <property type="entry name" value="F-box"/>
    <property type="match status" value="1"/>
</dbReference>
<name>A0ABD3CGX5_9LAMI</name>
<dbReference type="InterPro" id="IPR001810">
    <property type="entry name" value="F-box_dom"/>
</dbReference>
<keyword evidence="4" id="KW-1185">Reference proteome</keyword>
<evidence type="ECO:0008006" key="5">
    <source>
        <dbReference type="Google" id="ProtNLM"/>
    </source>
</evidence>
<accession>A0ABD3CGX5</accession>
<dbReference type="PANTHER" id="PTHR31672">
    <property type="entry name" value="BNACNNG10540D PROTEIN"/>
    <property type="match status" value="1"/>
</dbReference>
<dbReference type="AlphaFoldDB" id="A0ABD3CGX5"/>
<gene>
    <name evidence="3" type="ORF">CASFOL_027793</name>
</gene>
<evidence type="ECO:0000313" key="3">
    <source>
        <dbReference type="EMBL" id="KAL3628747.1"/>
    </source>
</evidence>
<dbReference type="InterPro" id="IPR006527">
    <property type="entry name" value="F-box-assoc_dom_typ1"/>
</dbReference>
<dbReference type="CDD" id="cd22157">
    <property type="entry name" value="F-box_AtFBW1-like"/>
    <property type="match status" value="1"/>
</dbReference>
<dbReference type="InterPro" id="IPR050796">
    <property type="entry name" value="SCF_F-box_component"/>
</dbReference>
<feature type="domain" description="F-box" evidence="1">
    <location>
        <begin position="23"/>
        <end position="57"/>
    </location>
</feature>
<dbReference type="PROSITE" id="PS51257">
    <property type="entry name" value="PROKAR_LIPOPROTEIN"/>
    <property type="match status" value="1"/>
</dbReference>
<dbReference type="Gene3D" id="1.20.1280.50">
    <property type="match status" value="1"/>
</dbReference>
<dbReference type="NCBIfam" id="TIGR01640">
    <property type="entry name" value="F_box_assoc_1"/>
    <property type="match status" value="1"/>
</dbReference>
<dbReference type="Pfam" id="PF07734">
    <property type="entry name" value="FBA_1"/>
    <property type="match status" value="1"/>
</dbReference>
<dbReference type="InterPro" id="IPR017451">
    <property type="entry name" value="F-box-assoc_interact_dom"/>
</dbReference>
<dbReference type="SUPFAM" id="SSF81383">
    <property type="entry name" value="F-box domain"/>
    <property type="match status" value="1"/>
</dbReference>
<reference evidence="4" key="1">
    <citation type="journal article" date="2024" name="IScience">
        <title>Strigolactones Initiate the Formation of Haustorium-like Structures in Castilleja.</title>
        <authorList>
            <person name="Buerger M."/>
            <person name="Peterson D."/>
            <person name="Chory J."/>
        </authorList>
    </citation>
    <scope>NUCLEOTIDE SEQUENCE [LARGE SCALE GENOMIC DNA]</scope>
</reference>
<dbReference type="InterPro" id="IPR036047">
    <property type="entry name" value="F-box-like_dom_sf"/>
</dbReference>
<comment type="caution">
    <text evidence="3">The sequence shown here is derived from an EMBL/GenBank/DDBJ whole genome shotgun (WGS) entry which is preliminary data.</text>
</comment>
<protein>
    <recommendedName>
        <fullName evidence="5">F-box domain-containing protein</fullName>
    </recommendedName>
</protein>
<organism evidence="3 4">
    <name type="scientific">Castilleja foliolosa</name>
    <dbReference type="NCBI Taxonomy" id="1961234"/>
    <lineage>
        <taxon>Eukaryota</taxon>
        <taxon>Viridiplantae</taxon>
        <taxon>Streptophyta</taxon>
        <taxon>Embryophyta</taxon>
        <taxon>Tracheophyta</taxon>
        <taxon>Spermatophyta</taxon>
        <taxon>Magnoliopsida</taxon>
        <taxon>eudicotyledons</taxon>
        <taxon>Gunneridae</taxon>
        <taxon>Pentapetalae</taxon>
        <taxon>asterids</taxon>
        <taxon>lamiids</taxon>
        <taxon>Lamiales</taxon>
        <taxon>Orobanchaceae</taxon>
        <taxon>Pedicularideae</taxon>
        <taxon>Castillejinae</taxon>
        <taxon>Castilleja</taxon>
    </lineage>
</organism>
<dbReference type="Proteomes" id="UP001632038">
    <property type="component" value="Unassembled WGS sequence"/>
</dbReference>
<dbReference type="PANTHER" id="PTHR31672:SF13">
    <property type="entry name" value="F-BOX PROTEIN CPR30-LIKE"/>
    <property type="match status" value="1"/>
</dbReference>
<feature type="domain" description="F-box associated beta-propeller type 1" evidence="2">
    <location>
        <begin position="86"/>
        <end position="355"/>
    </location>
</feature>
<evidence type="ECO:0000313" key="4">
    <source>
        <dbReference type="Proteomes" id="UP001632038"/>
    </source>
</evidence>
<proteinExistence type="predicted"/>
<evidence type="ECO:0000259" key="2">
    <source>
        <dbReference type="Pfam" id="PF07734"/>
    </source>
</evidence>
<evidence type="ECO:0000259" key="1">
    <source>
        <dbReference type="Pfam" id="PF00646"/>
    </source>
</evidence>